<evidence type="ECO:0000313" key="6">
    <source>
        <dbReference type="Proteomes" id="UP000070544"/>
    </source>
</evidence>
<dbReference type="Gene3D" id="3.80.10.10">
    <property type="entry name" value="Ribonuclease Inhibitor"/>
    <property type="match status" value="1"/>
</dbReference>
<dbReference type="PANTHER" id="PTHR24113">
    <property type="entry name" value="RAN GTPASE-ACTIVATING PROTEIN 1"/>
    <property type="match status" value="1"/>
</dbReference>
<keyword evidence="1" id="KW-0343">GTPase activation</keyword>
<evidence type="ECO:0000313" key="5">
    <source>
        <dbReference type="EMBL" id="KXS22320.1"/>
    </source>
</evidence>
<evidence type="ECO:0000256" key="2">
    <source>
        <dbReference type="ARBA" id="ARBA00022614"/>
    </source>
</evidence>
<dbReference type="GO" id="GO:0005096">
    <property type="term" value="F:GTPase activator activity"/>
    <property type="evidence" value="ECO:0007669"/>
    <property type="project" value="UniProtKB-KW"/>
</dbReference>
<dbReference type="GO" id="GO:0048471">
    <property type="term" value="C:perinuclear region of cytoplasm"/>
    <property type="evidence" value="ECO:0007669"/>
    <property type="project" value="TreeGrafter"/>
</dbReference>
<dbReference type="PANTHER" id="PTHR24113:SF12">
    <property type="entry name" value="RAN GTPASE-ACTIVATING PROTEIN 1"/>
    <property type="match status" value="1"/>
</dbReference>
<dbReference type="SUPFAM" id="SSF52047">
    <property type="entry name" value="RNI-like"/>
    <property type="match status" value="1"/>
</dbReference>
<dbReference type="SMART" id="SM00368">
    <property type="entry name" value="LRR_RI"/>
    <property type="match status" value="3"/>
</dbReference>
<accession>A0A139B053</accession>
<dbReference type="OrthoDB" id="10611407at2759"/>
<sequence>MHSVLFRAYTITLALHFHRQCGCSSHRHWRRTCGRSRPTHDAWLMDESFAGFRVAHLVRRGAARQTGAGAERGVSGGLAGVQTRAHHKSESTRSQKTHGSLASSTRNAIPSLPPLRSADPRTTKTRWASSDPSLVFGQSSDRGLPRSMHNPKPLPTRKSLPSFSGAGNSDILSTRRSPVSSTGPLQPDTQQRRESLTQFNESAMSIGTRRFPDTESKVHTMYQSSKSSSPSPPPQHSARTTRAESRNLGDIPTIPMKRSASSTPIPPVTSASRASPDVAMHTTQAPSPQLPLNDDSSPVKLHSPSQAPSTSLTPQTAISAHLDSILWQHPWVRISSSSPTHGTNGANQELDVEAPHVAFSRCVPLPILEESPTLQLIWTCAYVGQPPRPQLPPARHSFLERTTRHIPLPFRAPAVHCAVNLLYTLHATRLGISTTTVEDRETTVQAAVDLLSANDACSALELAHYLDLPVLVDAATHRVARLLAQTSLVGAAEKARLPILYLTHPASILLAERLSPQGSLSAPEWAALWRRALGVLLPHGNELAAWEGTAGEVRAAAVWRWVETELAGSGDGRGEDAQAEVLVQAVTMVGRRGCEQLKLRVGGGMDADRERALLEALLCAAPWVRDFAISCDTGKVGWEHGVWSVMLALVRRSSKGESERADSSEGENLLTLCVPCSELGDISLLAGYCLPLPAPPAGSCLTPTNAAPRQQSQQTQYVRLVPDTDIGISGGAQTSATGKDGPGTKVVVEPAAPVLRNTEQGTRLHVCIEATYSPQAPPLSSSIQSFLNHDSLLSLRSLKVVGLEITGLNVSAESVGQIATIIRNLDTTLARLKLSGCHILLSSMATLCEAVGFGVVDDFEVSEPHWAPMNATTETSADLATLPKVLSSVFTRNHSTKRVCIKSVPLTGHSGISLCRDAILSGLQEIRFSDCNLGAAGLGELAAALSDAPTSSVPSILDLSSNGAPPRAVATLVQALDLCRAAFEKLVELDLSGAGTDGATALSIGRWLSTQPLSLHVLRLYGTAAGPHVGDQGFIEVMSGAAKCSTLEKVHLGRQRIGDVGAVWLGRRLGESTWPRMRWIGIEDNTITDVGAQNIGTGLEQRYTSGTAEEYDLVSRGPLQQARWGLVVHLEGNFISSSAVVRLESWWNDLRISKPVRCIGGVLRCSRQNDITL</sequence>
<dbReference type="InterPro" id="IPR032675">
    <property type="entry name" value="LRR_dom_sf"/>
</dbReference>
<keyword evidence="2" id="KW-0433">Leucine-rich repeat</keyword>
<evidence type="ECO:0000256" key="3">
    <source>
        <dbReference type="ARBA" id="ARBA00022737"/>
    </source>
</evidence>
<evidence type="ECO:0008006" key="7">
    <source>
        <dbReference type="Google" id="ProtNLM"/>
    </source>
</evidence>
<feature type="compositionally biased region" description="Polar residues" evidence="4">
    <location>
        <begin position="125"/>
        <end position="141"/>
    </location>
</feature>
<dbReference type="GO" id="GO:0005829">
    <property type="term" value="C:cytosol"/>
    <property type="evidence" value="ECO:0007669"/>
    <property type="project" value="TreeGrafter"/>
</dbReference>
<name>A0A139B053_GONPJ</name>
<feature type="compositionally biased region" description="Low complexity" evidence="4">
    <location>
        <begin position="64"/>
        <end position="73"/>
    </location>
</feature>
<dbReference type="InterPro" id="IPR027038">
    <property type="entry name" value="RanGap"/>
</dbReference>
<keyword evidence="3" id="KW-0677">Repeat</keyword>
<gene>
    <name evidence="5" type="ORF">M427DRAFT_141825</name>
</gene>
<reference evidence="5 6" key="1">
    <citation type="journal article" date="2015" name="Genome Biol. Evol.">
        <title>Phylogenomic analyses indicate that early fungi evolved digesting cell walls of algal ancestors of land plants.</title>
        <authorList>
            <person name="Chang Y."/>
            <person name="Wang S."/>
            <person name="Sekimoto S."/>
            <person name="Aerts A.L."/>
            <person name="Choi C."/>
            <person name="Clum A."/>
            <person name="LaButti K.M."/>
            <person name="Lindquist E.A."/>
            <person name="Yee Ngan C."/>
            <person name="Ohm R.A."/>
            <person name="Salamov A.A."/>
            <person name="Grigoriev I.V."/>
            <person name="Spatafora J.W."/>
            <person name="Berbee M.L."/>
        </authorList>
    </citation>
    <scope>NUCLEOTIDE SEQUENCE [LARGE SCALE GENOMIC DNA]</scope>
    <source>
        <strain evidence="5 6">JEL478</strain>
    </source>
</reference>
<feature type="compositionally biased region" description="Polar residues" evidence="4">
    <location>
        <begin position="303"/>
        <end position="314"/>
    </location>
</feature>
<evidence type="ECO:0000256" key="1">
    <source>
        <dbReference type="ARBA" id="ARBA00022468"/>
    </source>
</evidence>
<dbReference type="AlphaFoldDB" id="A0A139B053"/>
<feature type="compositionally biased region" description="Polar residues" evidence="4">
    <location>
        <begin position="196"/>
        <end position="205"/>
    </location>
</feature>
<feature type="region of interest" description="Disordered" evidence="4">
    <location>
        <begin position="64"/>
        <end position="314"/>
    </location>
</feature>
<dbReference type="EMBL" id="KQ965731">
    <property type="protein sequence ID" value="KXS22320.1"/>
    <property type="molecule type" value="Genomic_DNA"/>
</dbReference>
<dbReference type="GO" id="GO:0005634">
    <property type="term" value="C:nucleus"/>
    <property type="evidence" value="ECO:0007669"/>
    <property type="project" value="TreeGrafter"/>
</dbReference>
<feature type="compositionally biased region" description="Polar residues" evidence="4">
    <location>
        <begin position="94"/>
        <end position="108"/>
    </location>
</feature>
<dbReference type="GO" id="GO:0031267">
    <property type="term" value="F:small GTPase binding"/>
    <property type="evidence" value="ECO:0007669"/>
    <property type="project" value="TreeGrafter"/>
</dbReference>
<protein>
    <recommendedName>
        <fullName evidence="7">RNI-like protein</fullName>
    </recommendedName>
</protein>
<feature type="compositionally biased region" description="Polar residues" evidence="4">
    <location>
        <begin position="259"/>
        <end position="273"/>
    </location>
</feature>
<keyword evidence="6" id="KW-1185">Reference proteome</keyword>
<feature type="compositionally biased region" description="Polar residues" evidence="4">
    <location>
        <begin position="159"/>
        <end position="189"/>
    </location>
</feature>
<proteinExistence type="predicted"/>
<dbReference type="Proteomes" id="UP000070544">
    <property type="component" value="Unassembled WGS sequence"/>
</dbReference>
<organism evidence="5 6">
    <name type="scientific">Gonapodya prolifera (strain JEL478)</name>
    <name type="common">Monoblepharis prolifera</name>
    <dbReference type="NCBI Taxonomy" id="1344416"/>
    <lineage>
        <taxon>Eukaryota</taxon>
        <taxon>Fungi</taxon>
        <taxon>Fungi incertae sedis</taxon>
        <taxon>Chytridiomycota</taxon>
        <taxon>Chytridiomycota incertae sedis</taxon>
        <taxon>Monoblepharidomycetes</taxon>
        <taxon>Monoblepharidales</taxon>
        <taxon>Gonapodyaceae</taxon>
        <taxon>Gonapodya</taxon>
    </lineage>
</organism>
<evidence type="ECO:0000256" key="4">
    <source>
        <dbReference type="SAM" id="MobiDB-lite"/>
    </source>
</evidence>
<dbReference type="GO" id="GO:0006913">
    <property type="term" value="P:nucleocytoplasmic transport"/>
    <property type="evidence" value="ECO:0007669"/>
    <property type="project" value="TreeGrafter"/>
</dbReference>